<evidence type="ECO:0000313" key="3">
    <source>
        <dbReference type="Proteomes" id="UP000270743"/>
    </source>
</evidence>
<evidence type="ECO:0000259" key="1">
    <source>
        <dbReference type="Pfam" id="PF13452"/>
    </source>
</evidence>
<name>A0A447IK90_9RHOB</name>
<protein>
    <recommendedName>
        <fullName evidence="1">FAS1-like dehydratase domain-containing protein</fullName>
    </recommendedName>
</protein>
<dbReference type="InterPro" id="IPR052741">
    <property type="entry name" value="Mitochondrial_HTD2"/>
</dbReference>
<reference evidence="2 3" key="1">
    <citation type="submission" date="2018-12" db="EMBL/GenBank/DDBJ databases">
        <authorList>
            <person name="Criscuolo A."/>
        </authorList>
    </citation>
    <scope>NUCLEOTIDE SEQUENCE [LARGE SCALE GENOMIC DNA]</scope>
    <source>
        <strain evidence="2">ACIP1116241</strain>
    </source>
</reference>
<dbReference type="InterPro" id="IPR039569">
    <property type="entry name" value="FAS1-like_DH_region"/>
</dbReference>
<dbReference type="EMBL" id="UZWE01000024">
    <property type="protein sequence ID" value="VDS07880.1"/>
    <property type="molecule type" value="Genomic_DNA"/>
</dbReference>
<dbReference type="PANTHER" id="PTHR28152">
    <property type="entry name" value="HYDROXYACYL-THIOESTER DEHYDRATASE TYPE 2, MITOCHONDRIAL"/>
    <property type="match status" value="1"/>
</dbReference>
<dbReference type="PANTHER" id="PTHR28152:SF1">
    <property type="entry name" value="HYDROXYACYL-THIOESTER DEHYDRATASE TYPE 2, MITOCHONDRIAL"/>
    <property type="match status" value="1"/>
</dbReference>
<dbReference type="OrthoDB" id="7183822at2"/>
<organism evidence="2 3">
    <name type="scientific">Paracoccus haematequi</name>
    <dbReference type="NCBI Taxonomy" id="2491866"/>
    <lineage>
        <taxon>Bacteria</taxon>
        <taxon>Pseudomonadati</taxon>
        <taxon>Pseudomonadota</taxon>
        <taxon>Alphaproteobacteria</taxon>
        <taxon>Rhodobacterales</taxon>
        <taxon>Paracoccaceae</taxon>
        <taxon>Paracoccus</taxon>
    </lineage>
</organism>
<dbReference type="GO" id="GO:0019171">
    <property type="term" value="F:(3R)-hydroxyacyl-[acyl-carrier-protein] dehydratase activity"/>
    <property type="evidence" value="ECO:0007669"/>
    <property type="project" value="TreeGrafter"/>
</dbReference>
<dbReference type="Gene3D" id="3.10.129.10">
    <property type="entry name" value="Hotdog Thioesterase"/>
    <property type="match status" value="2"/>
</dbReference>
<dbReference type="InterPro" id="IPR029069">
    <property type="entry name" value="HotDog_dom_sf"/>
</dbReference>
<dbReference type="Pfam" id="PF13452">
    <property type="entry name" value="FAS1_DH_region"/>
    <property type="match status" value="1"/>
</dbReference>
<dbReference type="AlphaFoldDB" id="A0A447IK90"/>
<gene>
    <name evidence="2" type="ORF">PARHAE_01059</name>
</gene>
<evidence type="ECO:0000313" key="2">
    <source>
        <dbReference type="EMBL" id="VDS07880.1"/>
    </source>
</evidence>
<sequence length="276" mass="30257">MSLQDWIGRKTLAEAPLSPRLIDEHKITFGDWLADMEAPPGLHWALSPQAATPDQMGRDGHPRLGIHLPDPGLPRRMWAGGQLRFHLPFASGDQVRRESEITAVSEKNGRSGRLAFVTLSHHCLVGDRLHVSERQDIVYRDDTAPGAAAPVAGEAWPGAISRDLETGPVLLFRYSAMTFNSHRIHYDLPYATGVEHYEGLVVHGPMQALFMMNAATGSFGALPARFDYRGLSPLIAGVPALMEQRPAKIDGQDGLELRIRRADGVVTMQAQALPPL</sequence>
<dbReference type="RefSeq" id="WP_126153569.1">
    <property type="nucleotide sequence ID" value="NZ_UZWE01000024.1"/>
</dbReference>
<dbReference type="Proteomes" id="UP000270743">
    <property type="component" value="Unassembled WGS sequence"/>
</dbReference>
<dbReference type="SUPFAM" id="SSF54637">
    <property type="entry name" value="Thioesterase/thiol ester dehydrase-isomerase"/>
    <property type="match status" value="2"/>
</dbReference>
<accession>A0A447IK90</accession>
<feature type="domain" description="FAS1-like dehydratase" evidence="1">
    <location>
        <begin position="37"/>
        <end position="124"/>
    </location>
</feature>
<proteinExistence type="predicted"/>
<keyword evidence="3" id="KW-1185">Reference proteome</keyword>